<dbReference type="EMBL" id="LAZR01002743">
    <property type="protein sequence ID" value="KKN26162.1"/>
    <property type="molecule type" value="Genomic_DNA"/>
</dbReference>
<accession>A0A0F9PNI6</accession>
<feature type="non-terminal residue" evidence="1">
    <location>
        <position position="53"/>
    </location>
</feature>
<organism evidence="1">
    <name type="scientific">marine sediment metagenome</name>
    <dbReference type="NCBI Taxonomy" id="412755"/>
    <lineage>
        <taxon>unclassified sequences</taxon>
        <taxon>metagenomes</taxon>
        <taxon>ecological metagenomes</taxon>
    </lineage>
</organism>
<gene>
    <name evidence="1" type="ORF">LCGC14_0877630</name>
</gene>
<protein>
    <submittedName>
        <fullName evidence="1">Uncharacterized protein</fullName>
    </submittedName>
</protein>
<sequence length="53" mass="5479">MKQATKDRLFELGLRIPAAVEIRGDTAVQEWAAQAIAVAGARGDGAPASDDLG</sequence>
<name>A0A0F9PNI6_9ZZZZ</name>
<proteinExistence type="predicted"/>
<dbReference type="AlphaFoldDB" id="A0A0F9PNI6"/>
<reference evidence="1" key="1">
    <citation type="journal article" date="2015" name="Nature">
        <title>Complex archaea that bridge the gap between prokaryotes and eukaryotes.</title>
        <authorList>
            <person name="Spang A."/>
            <person name="Saw J.H."/>
            <person name="Jorgensen S.L."/>
            <person name="Zaremba-Niedzwiedzka K."/>
            <person name="Martijn J."/>
            <person name="Lind A.E."/>
            <person name="van Eijk R."/>
            <person name="Schleper C."/>
            <person name="Guy L."/>
            <person name="Ettema T.J."/>
        </authorList>
    </citation>
    <scope>NUCLEOTIDE SEQUENCE</scope>
</reference>
<evidence type="ECO:0000313" key="1">
    <source>
        <dbReference type="EMBL" id="KKN26162.1"/>
    </source>
</evidence>
<comment type="caution">
    <text evidence="1">The sequence shown here is derived from an EMBL/GenBank/DDBJ whole genome shotgun (WGS) entry which is preliminary data.</text>
</comment>